<dbReference type="InterPro" id="IPR010897">
    <property type="entry name" value="Spore_II_P"/>
</dbReference>
<reference evidence="2 3" key="1">
    <citation type="journal article" date="2016" name="Front. Microbiol.">
        <title>Microevolution Analysis of Bacillus coahuilensis Unveils Differences in Phosphorus Acquisition Strategies and Their Regulation.</title>
        <authorList>
            <person name="Gomez-Lunar Z."/>
            <person name="Hernandez-Gonzalez I."/>
            <person name="Rodriguez-Torres M.D."/>
            <person name="Souza V."/>
            <person name="Olmedo-Alvarez G."/>
        </authorList>
    </citation>
    <scope>NUCLEOTIDE SEQUENCE [LARGE SCALE GENOMIC DNA]</scope>
    <source>
        <strain evidence="3">p1.1.43</strain>
    </source>
</reference>
<keyword evidence="1" id="KW-0472">Membrane</keyword>
<proteinExistence type="predicted"/>
<dbReference type="AlphaFoldDB" id="A0A147K7S9"/>
<dbReference type="Proteomes" id="UP000074108">
    <property type="component" value="Unassembled WGS sequence"/>
</dbReference>
<feature type="transmembrane region" description="Helical" evidence="1">
    <location>
        <begin position="21"/>
        <end position="42"/>
    </location>
</feature>
<keyword evidence="1" id="KW-0812">Transmembrane</keyword>
<dbReference type="SUPFAM" id="SSF53187">
    <property type="entry name" value="Zn-dependent exopeptidases"/>
    <property type="match status" value="1"/>
</dbReference>
<comment type="caution">
    <text evidence="2">The sequence shown here is derived from an EMBL/GenBank/DDBJ whole genome shotgun (WGS) entry which is preliminary data.</text>
</comment>
<dbReference type="EMBL" id="LDYG01000031">
    <property type="protein sequence ID" value="KUP06042.1"/>
    <property type="molecule type" value="Genomic_DNA"/>
</dbReference>
<keyword evidence="1" id="KW-1133">Transmembrane helix</keyword>
<dbReference type="PATRIC" id="fig|1150625.3.peg.2200"/>
<evidence type="ECO:0000256" key="1">
    <source>
        <dbReference type="SAM" id="Phobius"/>
    </source>
</evidence>
<dbReference type="Pfam" id="PF07454">
    <property type="entry name" value="SpoIIP"/>
    <property type="match status" value="1"/>
</dbReference>
<protein>
    <submittedName>
        <fullName evidence="2">Stage II sporulation protein P</fullName>
    </submittedName>
</protein>
<dbReference type="NCBIfam" id="TIGR02867">
    <property type="entry name" value="spore_II_P"/>
    <property type="match status" value="1"/>
</dbReference>
<dbReference type="STRING" id="1150625.Q75_10325"/>
<sequence length="382" mass="42673">MKTHKSNRYMVTVSLANIIKGIVLFIASLFTMFVLSGVLTSLQPEYRISSQSVNRATEQLTGERLFTLYTLENHSFQHDGSTIPSISKVLFDVAANLRFKDPRSFLGRELPGFSIFDNSIVVAGAGTNYTNMPIESVPSMDVFDKVPNLKNTEDIKEVEVSPYTGNGDEKVLVYFTHTRESFLPYLDVTDPDLAQHPEINVTKIGDTLEKELETLGIGTVVEKTDIVSLLSKKGLGYNDSYSVSKEVVQASALEDKESLYLIDIHRDSRRKDVTTVTIDGKDYAKLAFVVGAEHENHEQNNKLAAELHKLLQEHYPGLSRGIFVKQGSGVNGVYNQDLSKNAMLIEFGGVDNTFEEFNRSAEAFADIFAQFYWKADRVNATQ</sequence>
<organism evidence="2 3">
    <name type="scientific">Bacillus coahuilensis p1.1.43</name>
    <dbReference type="NCBI Taxonomy" id="1150625"/>
    <lineage>
        <taxon>Bacteria</taxon>
        <taxon>Bacillati</taxon>
        <taxon>Bacillota</taxon>
        <taxon>Bacilli</taxon>
        <taxon>Bacillales</taxon>
        <taxon>Bacillaceae</taxon>
        <taxon>Bacillus</taxon>
    </lineage>
</organism>
<keyword evidence="3" id="KW-1185">Reference proteome</keyword>
<dbReference type="RefSeq" id="WP_059351305.1">
    <property type="nucleotide sequence ID" value="NZ_LDYG01000031.1"/>
</dbReference>
<name>A0A147K7S9_9BACI</name>
<accession>A0A147K7S9</accession>
<dbReference type="OrthoDB" id="1633470at2"/>
<gene>
    <name evidence="2" type="ORF">Q75_10325</name>
</gene>
<evidence type="ECO:0000313" key="2">
    <source>
        <dbReference type="EMBL" id="KUP06042.1"/>
    </source>
</evidence>
<evidence type="ECO:0000313" key="3">
    <source>
        <dbReference type="Proteomes" id="UP000074108"/>
    </source>
</evidence>